<feature type="compositionally biased region" description="Low complexity" evidence="1">
    <location>
        <begin position="128"/>
        <end position="177"/>
    </location>
</feature>
<evidence type="ECO:0000313" key="4">
    <source>
        <dbReference type="Proteomes" id="UP000252204"/>
    </source>
</evidence>
<dbReference type="AlphaFoldDB" id="A0A365TP15"/>
<proteinExistence type="predicted"/>
<dbReference type="SUPFAM" id="SSF110997">
    <property type="entry name" value="Sporulation related repeat"/>
    <property type="match status" value="1"/>
</dbReference>
<evidence type="ECO:0000256" key="1">
    <source>
        <dbReference type="SAM" id="MobiDB-lite"/>
    </source>
</evidence>
<reference evidence="4" key="1">
    <citation type="submission" date="2018-06" db="EMBL/GenBank/DDBJ databases">
        <title>Whole genome sequencing of four bacterial strains from South Shetland trench revealing bio-synthetic gene clusters.</title>
        <authorList>
            <person name="Abdel-Mageed W.M."/>
            <person name="Lehri B."/>
            <person name="Jarmusch S."/>
            <person name="Miranda K."/>
            <person name="Goodfellow M."/>
            <person name="Jaspars M."/>
            <person name="Karlyshev A.V."/>
        </authorList>
    </citation>
    <scope>NUCLEOTIDE SEQUENCE [LARGE SCALE GENOMIC DNA]</scope>
    <source>
        <strain evidence="4">SST4</strain>
    </source>
</reference>
<feature type="compositionally biased region" description="Polar residues" evidence="1">
    <location>
        <begin position="91"/>
        <end position="102"/>
    </location>
</feature>
<organism evidence="3 4">
    <name type="scientific">Vreelandella sulfidaeris</name>
    <dbReference type="NCBI Taxonomy" id="115553"/>
    <lineage>
        <taxon>Bacteria</taxon>
        <taxon>Pseudomonadati</taxon>
        <taxon>Pseudomonadota</taxon>
        <taxon>Gammaproteobacteria</taxon>
        <taxon>Oceanospirillales</taxon>
        <taxon>Halomonadaceae</taxon>
        <taxon>Vreelandella</taxon>
    </lineage>
</organism>
<dbReference type="Pfam" id="PF05036">
    <property type="entry name" value="SPOR"/>
    <property type="match status" value="1"/>
</dbReference>
<evidence type="ECO:0000313" key="3">
    <source>
        <dbReference type="EMBL" id="RBI67452.1"/>
    </source>
</evidence>
<dbReference type="InterPro" id="IPR007730">
    <property type="entry name" value="SPOR-like_dom"/>
</dbReference>
<keyword evidence="4" id="KW-1185">Reference proteome</keyword>
<dbReference type="EMBL" id="QNTU01000005">
    <property type="protein sequence ID" value="RBI67452.1"/>
    <property type="molecule type" value="Genomic_DNA"/>
</dbReference>
<dbReference type="PANTHER" id="PTHR38687:SF1">
    <property type="entry name" value="CELL DIVISION PROTEIN DEDD"/>
    <property type="match status" value="1"/>
</dbReference>
<dbReference type="GO" id="GO:0042834">
    <property type="term" value="F:peptidoglycan binding"/>
    <property type="evidence" value="ECO:0007669"/>
    <property type="project" value="InterPro"/>
</dbReference>
<dbReference type="InterPro" id="IPR052521">
    <property type="entry name" value="Cell_div_SPOR-domain"/>
</dbReference>
<feature type="compositionally biased region" description="Acidic residues" evidence="1">
    <location>
        <begin position="109"/>
        <end position="118"/>
    </location>
</feature>
<sequence>MKYGKTERISGIVILLALLAIFVPWLMSDPAPREDRPQPNFVIEQPIEVERRDVPAPERPSTIDEPSLSPVPSNDDEMAIDANPRLPETDQIATSNQSSSNAEAVGSNEPDEAPDTLDSDPIADLIASNSGSAQSRSEGSSQSASQSSSQSSSQGSSQSSSQSSSPSSSTPSASAQGEWAVQVGSFGEPGNAQRLSEQLSDQGFTVYQRERENNMTTVFVGPYATSEDGESAMSSIKERANVQGLLVRVRD</sequence>
<name>A0A365TP15_9GAMM</name>
<dbReference type="OrthoDB" id="7069135at2"/>
<dbReference type="GO" id="GO:0032506">
    <property type="term" value="P:cytokinetic process"/>
    <property type="evidence" value="ECO:0007669"/>
    <property type="project" value="TreeGrafter"/>
</dbReference>
<protein>
    <submittedName>
        <fullName evidence="3">SPOR domain-containing protein</fullName>
    </submittedName>
</protein>
<accession>A0A365TP15</accession>
<dbReference type="Gene3D" id="3.30.70.1070">
    <property type="entry name" value="Sporulation related repeat"/>
    <property type="match status" value="1"/>
</dbReference>
<feature type="region of interest" description="Disordered" evidence="1">
    <location>
        <begin position="30"/>
        <end position="199"/>
    </location>
</feature>
<dbReference type="Proteomes" id="UP000252204">
    <property type="component" value="Unassembled WGS sequence"/>
</dbReference>
<comment type="caution">
    <text evidence="3">The sequence shown here is derived from an EMBL/GenBank/DDBJ whole genome shotgun (WGS) entry which is preliminary data.</text>
</comment>
<dbReference type="InterPro" id="IPR036680">
    <property type="entry name" value="SPOR-like_sf"/>
</dbReference>
<dbReference type="GO" id="GO:0032153">
    <property type="term" value="C:cell division site"/>
    <property type="evidence" value="ECO:0007669"/>
    <property type="project" value="TreeGrafter"/>
</dbReference>
<dbReference type="GO" id="GO:0030428">
    <property type="term" value="C:cell septum"/>
    <property type="evidence" value="ECO:0007669"/>
    <property type="project" value="TreeGrafter"/>
</dbReference>
<gene>
    <name evidence="3" type="ORF">DQ400_09940</name>
</gene>
<dbReference type="PROSITE" id="PS51724">
    <property type="entry name" value="SPOR"/>
    <property type="match status" value="1"/>
</dbReference>
<dbReference type="RefSeq" id="WP_113269638.1">
    <property type="nucleotide sequence ID" value="NZ_QNTU01000005.1"/>
</dbReference>
<evidence type="ECO:0000259" key="2">
    <source>
        <dbReference type="PROSITE" id="PS51724"/>
    </source>
</evidence>
<feature type="domain" description="SPOR" evidence="2">
    <location>
        <begin position="173"/>
        <end position="249"/>
    </location>
</feature>
<dbReference type="PANTHER" id="PTHR38687">
    <property type="entry name" value="CELL DIVISION PROTEIN DEDD-RELATED"/>
    <property type="match status" value="1"/>
</dbReference>